<dbReference type="SUPFAM" id="SSF54211">
    <property type="entry name" value="Ribosomal protein S5 domain 2-like"/>
    <property type="match status" value="1"/>
</dbReference>
<proteinExistence type="inferred from homology"/>
<dbReference type="PANTHER" id="PTHR10457:SF7">
    <property type="entry name" value="GALACTOKINASE-RELATED"/>
    <property type="match status" value="1"/>
</dbReference>
<comment type="caution">
    <text evidence="6">The sequence shown here is derived from an EMBL/GenBank/DDBJ whole genome shotgun (WGS) entry which is preliminary data.</text>
</comment>
<evidence type="ECO:0008006" key="8">
    <source>
        <dbReference type="Google" id="ProtNLM"/>
    </source>
</evidence>
<keyword evidence="7" id="KW-1185">Reference proteome</keyword>
<dbReference type="PROSITE" id="PS00106">
    <property type="entry name" value="GALACTOKINASE"/>
    <property type="match status" value="1"/>
</dbReference>
<evidence type="ECO:0000256" key="2">
    <source>
        <dbReference type="ARBA" id="ARBA00022741"/>
    </source>
</evidence>
<dbReference type="GO" id="GO:0006012">
    <property type="term" value="P:galactose metabolic process"/>
    <property type="evidence" value="ECO:0007669"/>
    <property type="project" value="TreeGrafter"/>
</dbReference>
<dbReference type="GO" id="GO:0005829">
    <property type="term" value="C:cytosol"/>
    <property type="evidence" value="ECO:0007669"/>
    <property type="project" value="TreeGrafter"/>
</dbReference>
<dbReference type="GO" id="GO:0005524">
    <property type="term" value="F:ATP binding"/>
    <property type="evidence" value="ECO:0007669"/>
    <property type="project" value="UniProtKB-KW"/>
</dbReference>
<sequence length="190" mass="21238">MERHEETSIPCFSSLEAVYGDESQLREAKIRFDHLISKFLQIFGHPPDVFARSPGRVNLIGEHIDYEGYSALPMAIRQDTIEIDLKNHKWGHYFICGYKGFYEFVKSKGVDMGEAVRLDVIVDGTVPTGSGLCSSAAFVCSATIAIMVAFDVNFPKDDSRICGMTTGEVERKKSRGFARQRLPTTSLSIF</sequence>
<evidence type="ECO:0000313" key="7">
    <source>
        <dbReference type="Proteomes" id="UP001162972"/>
    </source>
</evidence>
<dbReference type="PRINTS" id="PR00959">
    <property type="entry name" value="MEVGALKINASE"/>
</dbReference>
<evidence type="ECO:0000259" key="4">
    <source>
        <dbReference type="Pfam" id="PF00288"/>
    </source>
</evidence>
<dbReference type="Proteomes" id="UP001162972">
    <property type="component" value="Chromosome 9"/>
</dbReference>
<dbReference type="Pfam" id="PF10509">
    <property type="entry name" value="GalKase_gal_bdg"/>
    <property type="match status" value="1"/>
</dbReference>
<evidence type="ECO:0000256" key="3">
    <source>
        <dbReference type="ARBA" id="ARBA00022840"/>
    </source>
</evidence>
<evidence type="ECO:0000259" key="5">
    <source>
        <dbReference type="Pfam" id="PF10509"/>
    </source>
</evidence>
<comment type="similarity">
    <text evidence="1">Belongs to the GHMP kinase family. GalK subfamily.</text>
</comment>
<name>A0AAD6NY22_9ROSI</name>
<dbReference type="InterPro" id="IPR019539">
    <property type="entry name" value="GalKase_N"/>
</dbReference>
<dbReference type="Pfam" id="PF00288">
    <property type="entry name" value="GHMP_kinases_N"/>
    <property type="match status" value="1"/>
</dbReference>
<keyword evidence="3" id="KW-0067">ATP-binding</keyword>
<feature type="domain" description="GHMP kinase N-terminal" evidence="4">
    <location>
        <begin position="113"/>
        <end position="167"/>
    </location>
</feature>
<gene>
    <name evidence="6" type="ORF">OIU84_008858</name>
</gene>
<accession>A0AAD6NY22</accession>
<dbReference type="EMBL" id="JAPFFJ010000015">
    <property type="protein sequence ID" value="KAJ6409244.1"/>
    <property type="molecule type" value="Genomic_DNA"/>
</dbReference>
<dbReference type="InterPro" id="IPR006204">
    <property type="entry name" value="GHMP_kinase_N_dom"/>
</dbReference>
<dbReference type="PANTHER" id="PTHR10457">
    <property type="entry name" value="MEVALONATE KINASE/GALACTOKINASE"/>
    <property type="match status" value="1"/>
</dbReference>
<keyword evidence="2" id="KW-0547">Nucleotide-binding</keyword>
<evidence type="ECO:0000313" key="6">
    <source>
        <dbReference type="EMBL" id="KAJ6409244.1"/>
    </source>
</evidence>
<dbReference type="AlphaFoldDB" id="A0AAD6NY22"/>
<dbReference type="GO" id="GO:0004335">
    <property type="term" value="F:galactokinase activity"/>
    <property type="evidence" value="ECO:0007669"/>
    <property type="project" value="TreeGrafter"/>
</dbReference>
<dbReference type="InterPro" id="IPR014721">
    <property type="entry name" value="Ribsml_uS5_D2-typ_fold_subgr"/>
</dbReference>
<dbReference type="InterPro" id="IPR019741">
    <property type="entry name" value="Galactokinase_CS"/>
</dbReference>
<dbReference type="InterPro" id="IPR020568">
    <property type="entry name" value="Ribosomal_Su5_D2-typ_SF"/>
</dbReference>
<dbReference type="Gene3D" id="3.30.230.10">
    <property type="match status" value="2"/>
</dbReference>
<reference evidence="6 7" key="1">
    <citation type="journal article" date="2023" name="Int. J. Mol. Sci.">
        <title>De Novo Assembly and Annotation of 11 Diverse Shrub Willow (Salix) Genomes Reveals Novel Gene Organization in Sex-Linked Regions.</title>
        <authorList>
            <person name="Hyden B."/>
            <person name="Feng K."/>
            <person name="Yates T.B."/>
            <person name="Jawdy S."/>
            <person name="Cereghino C."/>
            <person name="Smart L.B."/>
            <person name="Muchero W."/>
        </authorList>
    </citation>
    <scope>NUCLEOTIDE SEQUENCE [LARGE SCALE GENOMIC DNA]</scope>
    <source>
        <tissue evidence="6">Shoot tip</tissue>
    </source>
</reference>
<feature type="domain" description="Galactokinase N-terminal" evidence="5">
    <location>
        <begin position="38"/>
        <end position="81"/>
    </location>
</feature>
<organism evidence="6 7">
    <name type="scientific">Salix udensis</name>
    <dbReference type="NCBI Taxonomy" id="889485"/>
    <lineage>
        <taxon>Eukaryota</taxon>
        <taxon>Viridiplantae</taxon>
        <taxon>Streptophyta</taxon>
        <taxon>Embryophyta</taxon>
        <taxon>Tracheophyta</taxon>
        <taxon>Spermatophyta</taxon>
        <taxon>Magnoliopsida</taxon>
        <taxon>eudicotyledons</taxon>
        <taxon>Gunneridae</taxon>
        <taxon>Pentapetalae</taxon>
        <taxon>rosids</taxon>
        <taxon>fabids</taxon>
        <taxon>Malpighiales</taxon>
        <taxon>Salicaceae</taxon>
        <taxon>Saliceae</taxon>
        <taxon>Salix</taxon>
    </lineage>
</organism>
<protein>
    <recommendedName>
        <fullName evidence="8">Galactokinase</fullName>
    </recommendedName>
</protein>
<evidence type="ECO:0000256" key="1">
    <source>
        <dbReference type="ARBA" id="ARBA00006566"/>
    </source>
</evidence>